<dbReference type="EMBL" id="JAVRFD010000482">
    <property type="protein sequence ID" value="MDT0550809.1"/>
    <property type="molecule type" value="Genomic_DNA"/>
</dbReference>
<evidence type="ECO:0000313" key="1">
    <source>
        <dbReference type="EMBL" id="MDT0550809.1"/>
    </source>
</evidence>
<gene>
    <name evidence="1" type="ORF">RND15_50510</name>
</gene>
<organism evidence="1 2">
    <name type="scientific">Streptomyces lonegramiae</name>
    <dbReference type="NCBI Taxonomy" id="3075524"/>
    <lineage>
        <taxon>Bacteria</taxon>
        <taxon>Bacillati</taxon>
        <taxon>Actinomycetota</taxon>
        <taxon>Actinomycetes</taxon>
        <taxon>Kitasatosporales</taxon>
        <taxon>Streptomycetaceae</taxon>
        <taxon>Streptomyces</taxon>
    </lineage>
</organism>
<sequence length="126" mass="13996">VDDELATSGHFVWVRETLDLRGKFPLKAGLVTSLGFGHVSGLVALVHPEAFIAALDPAERDDYRKRAEQRTLAGQRRLAGAIAGGRPMYEKPADRRFDHDVPEKRQEAAMLLNADARLGDDDLYVR</sequence>
<name>A0ABU2XY09_9ACTN</name>
<keyword evidence="2" id="KW-1185">Reference proteome</keyword>
<protein>
    <submittedName>
        <fullName evidence="1">Uncharacterized protein</fullName>
    </submittedName>
</protein>
<reference evidence="1" key="1">
    <citation type="submission" date="2024-05" db="EMBL/GenBank/DDBJ databases">
        <title>30 novel species of actinomycetes from the DSMZ collection.</title>
        <authorList>
            <person name="Nouioui I."/>
        </authorList>
    </citation>
    <scope>NUCLEOTIDE SEQUENCE</scope>
    <source>
        <strain evidence="1">DSM 41529</strain>
    </source>
</reference>
<accession>A0ABU2XY09</accession>
<dbReference type="Gene3D" id="3.40.47.10">
    <property type="match status" value="1"/>
</dbReference>
<comment type="caution">
    <text evidence="1">The sequence shown here is derived from an EMBL/GenBank/DDBJ whole genome shotgun (WGS) entry which is preliminary data.</text>
</comment>
<feature type="non-terminal residue" evidence="1">
    <location>
        <position position="1"/>
    </location>
</feature>
<dbReference type="RefSeq" id="WP_311731236.1">
    <property type="nucleotide sequence ID" value="NZ_JAVRFD010000482.1"/>
</dbReference>
<proteinExistence type="predicted"/>
<dbReference type="Proteomes" id="UP001180754">
    <property type="component" value="Unassembled WGS sequence"/>
</dbReference>
<evidence type="ECO:0000313" key="2">
    <source>
        <dbReference type="Proteomes" id="UP001180754"/>
    </source>
</evidence>
<dbReference type="InterPro" id="IPR016039">
    <property type="entry name" value="Thiolase-like"/>
</dbReference>